<accession>A0A517Q1P0</accession>
<protein>
    <recommendedName>
        <fullName evidence="3">DUF1499 domain-containing protein</fullName>
    </recommendedName>
</protein>
<keyword evidence="2" id="KW-1185">Reference proteome</keyword>
<organism evidence="1 2">
    <name type="scientific">Gimesia panareensis</name>
    <dbReference type="NCBI Taxonomy" id="2527978"/>
    <lineage>
        <taxon>Bacteria</taxon>
        <taxon>Pseudomonadati</taxon>
        <taxon>Planctomycetota</taxon>
        <taxon>Planctomycetia</taxon>
        <taxon>Planctomycetales</taxon>
        <taxon>Planctomycetaceae</taxon>
        <taxon>Gimesia</taxon>
    </lineage>
</organism>
<dbReference type="PIRSF" id="PIRSF026426">
    <property type="entry name" value="DUF1499"/>
    <property type="match status" value="1"/>
</dbReference>
<dbReference type="Proteomes" id="UP000315647">
    <property type="component" value="Chromosome"/>
</dbReference>
<sequence length="152" mass="17154">MILFWCVSLFVVFWIGIVIVNSLTSPPDNLGVTAGQLNPCPASPNCVCSTDPSASHQIAPLAFTDSSEQARQRLVTILEQYPGCQIVQSEEYYLQAEFRTRWLRFVDDVEFLIEPRQNVIQVRSASRVGYSDLGTNRKRIEAIRQKFAQSTP</sequence>
<reference evidence="1 2" key="1">
    <citation type="submission" date="2019-03" db="EMBL/GenBank/DDBJ databases">
        <title>Deep-cultivation of Planctomycetes and their phenomic and genomic characterization uncovers novel biology.</title>
        <authorList>
            <person name="Wiegand S."/>
            <person name="Jogler M."/>
            <person name="Boedeker C."/>
            <person name="Pinto D."/>
            <person name="Vollmers J."/>
            <person name="Rivas-Marin E."/>
            <person name="Kohn T."/>
            <person name="Peeters S.H."/>
            <person name="Heuer A."/>
            <person name="Rast P."/>
            <person name="Oberbeckmann S."/>
            <person name="Bunk B."/>
            <person name="Jeske O."/>
            <person name="Meyerdierks A."/>
            <person name="Storesund J.E."/>
            <person name="Kallscheuer N."/>
            <person name="Luecker S."/>
            <person name="Lage O.M."/>
            <person name="Pohl T."/>
            <person name="Merkel B.J."/>
            <person name="Hornburger P."/>
            <person name="Mueller R.-W."/>
            <person name="Bruemmer F."/>
            <person name="Labrenz M."/>
            <person name="Spormann A.M."/>
            <person name="Op den Camp H."/>
            <person name="Overmann J."/>
            <person name="Amann R."/>
            <person name="Jetten M.S.M."/>
            <person name="Mascher T."/>
            <person name="Medema M.H."/>
            <person name="Devos D.P."/>
            <person name="Kaster A.-K."/>
            <person name="Ovreas L."/>
            <person name="Rohde M."/>
            <person name="Galperin M.Y."/>
            <person name="Jogler C."/>
        </authorList>
    </citation>
    <scope>NUCLEOTIDE SEQUENCE [LARGE SCALE GENOMIC DNA]</scope>
    <source>
        <strain evidence="1 2">Enr10</strain>
    </source>
</reference>
<evidence type="ECO:0008006" key="3">
    <source>
        <dbReference type="Google" id="ProtNLM"/>
    </source>
</evidence>
<name>A0A517Q1P0_9PLAN</name>
<evidence type="ECO:0000313" key="1">
    <source>
        <dbReference type="EMBL" id="QDT25547.1"/>
    </source>
</evidence>
<dbReference type="AlphaFoldDB" id="A0A517Q1P0"/>
<evidence type="ECO:0000313" key="2">
    <source>
        <dbReference type="Proteomes" id="UP000315647"/>
    </source>
</evidence>
<dbReference type="PANTHER" id="PTHR34801">
    <property type="entry name" value="EXPRESSED PROTEIN"/>
    <property type="match status" value="1"/>
</dbReference>
<dbReference type="InterPro" id="IPR010865">
    <property type="entry name" value="DUF1499"/>
</dbReference>
<dbReference type="PANTHER" id="PTHR34801:SF6">
    <property type="entry name" value="SLL1620 PROTEIN"/>
    <property type="match status" value="1"/>
</dbReference>
<dbReference type="Pfam" id="PF07386">
    <property type="entry name" value="DUF1499"/>
    <property type="match status" value="1"/>
</dbReference>
<dbReference type="EMBL" id="CP037421">
    <property type="protein sequence ID" value="QDT25547.1"/>
    <property type="molecule type" value="Genomic_DNA"/>
</dbReference>
<gene>
    <name evidence="1" type="ORF">Enr10x_08440</name>
</gene>
<proteinExistence type="predicted"/>